<keyword evidence="2" id="KW-0732">Signal</keyword>
<organism evidence="3 4">
    <name type="scientific">Lysobacter soyae</name>
    <dbReference type="NCBI Taxonomy" id="2764185"/>
    <lineage>
        <taxon>Bacteria</taxon>
        <taxon>Pseudomonadati</taxon>
        <taxon>Pseudomonadota</taxon>
        <taxon>Gammaproteobacteria</taxon>
        <taxon>Lysobacterales</taxon>
        <taxon>Lysobacteraceae</taxon>
        <taxon>Lysobacter</taxon>
    </lineage>
</organism>
<gene>
    <name evidence="3" type="ORF">H8L67_04900</name>
</gene>
<name>A0ABX8WSK4_9GAMM</name>
<reference evidence="3 4" key="1">
    <citation type="submission" date="2021-08" db="EMBL/GenBank/DDBJ databases">
        <title>Lysobacter sp. strain CJ11 Genome sequencing and assembly.</title>
        <authorList>
            <person name="Kim I."/>
        </authorList>
    </citation>
    <scope>NUCLEOTIDE SEQUENCE [LARGE SCALE GENOMIC DNA]</scope>
    <source>
        <strain evidence="3 4">CJ11</strain>
    </source>
</reference>
<dbReference type="EMBL" id="CP080544">
    <property type="protein sequence ID" value="QYR53816.1"/>
    <property type="molecule type" value="Genomic_DNA"/>
</dbReference>
<dbReference type="Proteomes" id="UP000824755">
    <property type="component" value="Chromosome"/>
</dbReference>
<evidence type="ECO:0000313" key="3">
    <source>
        <dbReference type="EMBL" id="QYR53816.1"/>
    </source>
</evidence>
<dbReference type="PROSITE" id="PS51257">
    <property type="entry name" value="PROKAR_LIPOPROTEIN"/>
    <property type="match status" value="1"/>
</dbReference>
<feature type="region of interest" description="Disordered" evidence="1">
    <location>
        <begin position="234"/>
        <end position="253"/>
    </location>
</feature>
<accession>A0ABX8WSK4</accession>
<feature type="signal peptide" evidence="2">
    <location>
        <begin position="1"/>
        <end position="27"/>
    </location>
</feature>
<evidence type="ECO:0000256" key="1">
    <source>
        <dbReference type="SAM" id="MobiDB-lite"/>
    </source>
</evidence>
<evidence type="ECO:0000256" key="2">
    <source>
        <dbReference type="SAM" id="SignalP"/>
    </source>
</evidence>
<proteinExistence type="predicted"/>
<protein>
    <submittedName>
        <fullName evidence="3">Uncharacterized protein</fullName>
    </submittedName>
</protein>
<sequence length="304" mass="31007">MNSLKLSLATLGTCVTLVACSPPGASAAAGGAPSEALNAAKSEPVSAPPESTYTATSRLPGLHAKALGTLPAPAKPSKFAQDDFCSYIAQKPETAAGKDAAAKGWTVSSEVTEGGFTAVGIFSQGEQGTSGTCMVRDGNIAIYRGTQLLGIVYGDTPKEGEMGDVGGVMRTPTPGRLRIGDFTPANYVSGDIVLAENGFEVAPLATSEKYCGLDIPSLYGKEVPKARALLAKTGWKPKAPREEGDESYPGHLTGEPEIADCSGTGYGFCSGGYAHPSGALMSFTTAGDGPATIVSYNVICPGKK</sequence>
<dbReference type="RefSeq" id="WP_220380621.1">
    <property type="nucleotide sequence ID" value="NZ_CP080544.1"/>
</dbReference>
<feature type="chain" id="PRO_5045934470" evidence="2">
    <location>
        <begin position="28"/>
        <end position="304"/>
    </location>
</feature>
<keyword evidence="4" id="KW-1185">Reference proteome</keyword>
<evidence type="ECO:0000313" key="4">
    <source>
        <dbReference type="Proteomes" id="UP000824755"/>
    </source>
</evidence>